<dbReference type="NCBIfam" id="NF003465">
    <property type="entry name" value="PRK05089.1"/>
    <property type="match status" value="1"/>
</dbReference>
<feature type="region of interest" description="Disordered" evidence="11">
    <location>
        <begin position="196"/>
        <end position="220"/>
    </location>
</feature>
<dbReference type="EMBL" id="CP058214">
    <property type="protein sequence ID" value="QPC43218.1"/>
    <property type="molecule type" value="Genomic_DNA"/>
</dbReference>
<organism evidence="13 14">
    <name type="scientific">Kaustia mangrovi</name>
    <dbReference type="NCBI Taxonomy" id="2593653"/>
    <lineage>
        <taxon>Bacteria</taxon>
        <taxon>Pseudomonadati</taxon>
        <taxon>Pseudomonadota</taxon>
        <taxon>Alphaproteobacteria</taxon>
        <taxon>Hyphomicrobiales</taxon>
        <taxon>Parvibaculaceae</taxon>
        <taxon>Kaustia</taxon>
    </lineage>
</organism>
<dbReference type="Proteomes" id="UP000593594">
    <property type="component" value="Chromosome"/>
</dbReference>
<reference evidence="13 14" key="1">
    <citation type="submission" date="2020-06" db="EMBL/GenBank/DDBJ databases">
        <title>Genome sequence of 2 isolates from Red Sea Mangroves.</title>
        <authorList>
            <person name="Sefrji F."/>
            <person name="Michoud G."/>
            <person name="Merlino G."/>
            <person name="Daffonchio D."/>
        </authorList>
    </citation>
    <scope>NUCLEOTIDE SEQUENCE [LARGE SCALE GENOMIC DNA]</scope>
    <source>
        <strain evidence="13 14">R1DC25</strain>
    </source>
</reference>
<evidence type="ECO:0000256" key="11">
    <source>
        <dbReference type="SAM" id="MobiDB-lite"/>
    </source>
</evidence>
<evidence type="ECO:0000256" key="3">
    <source>
        <dbReference type="ARBA" id="ARBA00009620"/>
    </source>
</evidence>
<dbReference type="GO" id="GO:0008535">
    <property type="term" value="P:respiratory chain complex IV assembly"/>
    <property type="evidence" value="ECO:0007669"/>
    <property type="project" value="UniProtKB-UniRule"/>
</dbReference>
<evidence type="ECO:0000256" key="12">
    <source>
        <dbReference type="SAM" id="Phobius"/>
    </source>
</evidence>
<dbReference type="GO" id="GO:0005886">
    <property type="term" value="C:plasma membrane"/>
    <property type="evidence" value="ECO:0007669"/>
    <property type="project" value="UniProtKB-SubCell"/>
</dbReference>
<dbReference type="PIRSF" id="PIRSF005413">
    <property type="entry name" value="COX11"/>
    <property type="match status" value="1"/>
</dbReference>
<evidence type="ECO:0000256" key="7">
    <source>
        <dbReference type="ARBA" id="ARBA00022989"/>
    </source>
</evidence>
<dbReference type="FunFam" id="2.60.370.10:FF:000001">
    <property type="entry name" value="COX11 cytochrome c oxidase assembly homolog"/>
    <property type="match status" value="1"/>
</dbReference>
<evidence type="ECO:0000313" key="13">
    <source>
        <dbReference type="EMBL" id="QPC43218.1"/>
    </source>
</evidence>
<accession>A0A7S8C4J7</accession>
<dbReference type="Pfam" id="PF04442">
    <property type="entry name" value="CtaG_Cox11"/>
    <property type="match status" value="1"/>
</dbReference>
<evidence type="ECO:0000256" key="8">
    <source>
        <dbReference type="ARBA" id="ARBA00023008"/>
    </source>
</evidence>
<comment type="function">
    <text evidence="1 10">Exerts its effect at some terminal stage of cytochrome c oxidase synthesis, probably by being involved in the insertion of the copper B into subunit I.</text>
</comment>
<protein>
    <recommendedName>
        <fullName evidence="4 10">Cytochrome c oxidase assembly protein CtaG</fullName>
    </recommendedName>
</protein>
<dbReference type="PANTHER" id="PTHR21320">
    <property type="entry name" value="CYTOCHROME C OXIDASE ASSEMBLY PROTEIN COX11-RELATED"/>
    <property type="match status" value="1"/>
</dbReference>
<dbReference type="AlphaFoldDB" id="A0A7S8C4J7"/>
<keyword evidence="7 10" id="KW-1133">Transmembrane helix</keyword>
<comment type="similarity">
    <text evidence="3 10">Belongs to the COX11/CtaG family.</text>
</comment>
<keyword evidence="6 10" id="KW-0735">Signal-anchor</keyword>
<feature type="topological domain" description="Cytoplasmic" evidence="10">
    <location>
        <begin position="1"/>
        <end position="9"/>
    </location>
</feature>
<dbReference type="InterPro" id="IPR023471">
    <property type="entry name" value="CtaG/Cox11_dom_sf"/>
</dbReference>
<dbReference type="Gene3D" id="2.60.370.10">
    <property type="entry name" value="Ctag/Cox11"/>
    <property type="match status" value="1"/>
</dbReference>
<evidence type="ECO:0000256" key="6">
    <source>
        <dbReference type="ARBA" id="ARBA00022968"/>
    </source>
</evidence>
<dbReference type="PANTHER" id="PTHR21320:SF3">
    <property type="entry name" value="CYTOCHROME C OXIDASE ASSEMBLY PROTEIN COX11, MITOCHONDRIAL-RELATED"/>
    <property type="match status" value="1"/>
</dbReference>
<keyword evidence="10" id="KW-0997">Cell inner membrane</keyword>
<dbReference type="RefSeq" id="WP_213160579.1">
    <property type="nucleotide sequence ID" value="NZ_CP058214.1"/>
</dbReference>
<name>A0A7S8C4J7_9HYPH</name>
<evidence type="ECO:0000256" key="5">
    <source>
        <dbReference type="ARBA" id="ARBA00022692"/>
    </source>
</evidence>
<evidence type="ECO:0000256" key="9">
    <source>
        <dbReference type="ARBA" id="ARBA00023136"/>
    </source>
</evidence>
<dbReference type="KEGG" id="kmn:HW532_11265"/>
<feature type="topological domain" description="Periplasmic" evidence="10">
    <location>
        <begin position="34"/>
        <end position="220"/>
    </location>
</feature>
<dbReference type="SUPFAM" id="SSF110111">
    <property type="entry name" value="Ctag/Cox11"/>
    <property type="match status" value="1"/>
</dbReference>
<keyword evidence="10" id="KW-1003">Cell membrane</keyword>
<keyword evidence="9 10" id="KW-0472">Membrane</keyword>
<dbReference type="GO" id="GO:0005507">
    <property type="term" value="F:copper ion binding"/>
    <property type="evidence" value="ECO:0007669"/>
    <property type="project" value="InterPro"/>
</dbReference>
<comment type="subcellular location">
    <subcellularLocation>
        <location evidence="2 10">Cell inner membrane</location>
        <topology evidence="2 10">Single-pass type II membrane protein</topology>
        <orientation evidence="2 10">Periplasmic side</orientation>
    </subcellularLocation>
</comment>
<dbReference type="InterPro" id="IPR007533">
    <property type="entry name" value="Cyt_c_oxidase_assmbl_CtaG"/>
</dbReference>
<sequence length="220" mass="24821">MTDGHDPTRRGKTLTLVAVNVVLAVMIGLVSYAPTLYQLFCQVTGYGGTTQRTVALSEKAATDTPVTVRFDANIAPGLDWEFRPEQREVKTRIGEPTRAYYYAKNLSDQTIVGRATFNVTPAWAGPYFFKVECFCFTEERLEPGEEARMPLLFYVDEDMLKDADSKDIRTITLSYTFFEQKNLSKDEIAAARDLAGESKDQDEALTAQDEHSFSTEIRRQ</sequence>
<keyword evidence="8 10" id="KW-0186">Copper</keyword>
<dbReference type="HAMAP" id="MF_00155">
    <property type="entry name" value="CtaG"/>
    <property type="match status" value="1"/>
</dbReference>
<keyword evidence="14" id="KW-1185">Reference proteome</keyword>
<evidence type="ECO:0000256" key="2">
    <source>
        <dbReference type="ARBA" id="ARBA00004382"/>
    </source>
</evidence>
<evidence type="ECO:0000313" key="14">
    <source>
        <dbReference type="Proteomes" id="UP000593594"/>
    </source>
</evidence>
<evidence type="ECO:0000256" key="4">
    <source>
        <dbReference type="ARBA" id="ARBA00015384"/>
    </source>
</evidence>
<gene>
    <name evidence="10" type="primary">ctaG</name>
    <name evidence="13" type="ORF">HW532_11265</name>
</gene>
<feature type="transmembrane region" description="Helical" evidence="12">
    <location>
        <begin position="12"/>
        <end position="33"/>
    </location>
</feature>
<evidence type="ECO:0000256" key="10">
    <source>
        <dbReference type="HAMAP-Rule" id="MF_00155"/>
    </source>
</evidence>
<proteinExistence type="inferred from homology"/>
<keyword evidence="5 10" id="KW-0812">Transmembrane</keyword>
<evidence type="ECO:0000256" key="1">
    <source>
        <dbReference type="ARBA" id="ARBA00004007"/>
    </source>
</evidence>